<name>A0A8H5FWA6_9AGAR</name>
<evidence type="ECO:0000313" key="2">
    <source>
        <dbReference type="EMBL" id="KAF5351133.1"/>
    </source>
</evidence>
<sequence>MAFNTAIAHLPDGNHLSYMDSGPVKGTSAYTSVIMLHGTGFNGHVFEPLHDLAAQYRLRIFAVNRKGYTGSSNYSDAELDDIRNGKPAVFDRSAILVGHFIEHLVRKYDLPEPDAGRTKGGVVLLGWSMGCATVISFLGNRKFIPSEQYDFLRRYMTKLVFYDPPYSAFGFDGLSGKGTPYIMFGNTLEEHYTKFKGWASANFDHPLDWDGNPAKLASQPSTTTPSTTDSWTTELSKKIFQPQSAILHEWPQVAEPMQNALRQVTERALFDEACVKSTFPEVPVAHIVCWKSAPLPLWAYQTMKTLYEKRRTNGEFTRPLSFIIAKDVNHFWHWESPREFLQCLAAAVQGNSSIVP</sequence>
<evidence type="ECO:0000259" key="1">
    <source>
        <dbReference type="Pfam" id="PF12697"/>
    </source>
</evidence>
<dbReference type="Pfam" id="PF12697">
    <property type="entry name" value="Abhydrolase_6"/>
    <property type="match status" value="1"/>
</dbReference>
<gene>
    <name evidence="2" type="ORF">D9756_008244</name>
</gene>
<dbReference type="EMBL" id="JAACJO010000013">
    <property type="protein sequence ID" value="KAF5351133.1"/>
    <property type="molecule type" value="Genomic_DNA"/>
</dbReference>
<reference evidence="2 3" key="1">
    <citation type="journal article" date="2020" name="ISME J.">
        <title>Uncovering the hidden diversity of litter-decomposition mechanisms in mushroom-forming fungi.</title>
        <authorList>
            <person name="Floudas D."/>
            <person name="Bentzer J."/>
            <person name="Ahren D."/>
            <person name="Johansson T."/>
            <person name="Persson P."/>
            <person name="Tunlid A."/>
        </authorList>
    </citation>
    <scope>NUCLEOTIDE SEQUENCE [LARGE SCALE GENOMIC DNA]</scope>
    <source>
        <strain evidence="2 3">CBS 146.42</strain>
    </source>
</reference>
<protein>
    <recommendedName>
        <fullName evidence="1">AB hydrolase-1 domain-containing protein</fullName>
    </recommendedName>
</protein>
<dbReference type="OrthoDB" id="5311491at2759"/>
<dbReference type="AlphaFoldDB" id="A0A8H5FWA6"/>
<feature type="domain" description="AB hydrolase-1" evidence="1">
    <location>
        <begin position="33"/>
        <end position="341"/>
    </location>
</feature>
<keyword evidence="3" id="KW-1185">Reference proteome</keyword>
<organism evidence="2 3">
    <name type="scientific">Leucocoprinus leucothites</name>
    <dbReference type="NCBI Taxonomy" id="201217"/>
    <lineage>
        <taxon>Eukaryota</taxon>
        <taxon>Fungi</taxon>
        <taxon>Dikarya</taxon>
        <taxon>Basidiomycota</taxon>
        <taxon>Agaricomycotina</taxon>
        <taxon>Agaricomycetes</taxon>
        <taxon>Agaricomycetidae</taxon>
        <taxon>Agaricales</taxon>
        <taxon>Agaricineae</taxon>
        <taxon>Agaricaceae</taxon>
        <taxon>Leucocoprinus</taxon>
    </lineage>
</organism>
<dbReference type="InterPro" id="IPR000073">
    <property type="entry name" value="AB_hydrolase_1"/>
</dbReference>
<evidence type="ECO:0000313" key="3">
    <source>
        <dbReference type="Proteomes" id="UP000559027"/>
    </source>
</evidence>
<proteinExistence type="predicted"/>
<dbReference type="Gene3D" id="3.40.50.1820">
    <property type="entry name" value="alpha/beta hydrolase"/>
    <property type="match status" value="1"/>
</dbReference>
<accession>A0A8H5FWA6</accession>
<dbReference type="InterPro" id="IPR029058">
    <property type="entry name" value="AB_hydrolase_fold"/>
</dbReference>
<dbReference type="SUPFAM" id="SSF53474">
    <property type="entry name" value="alpha/beta-Hydrolases"/>
    <property type="match status" value="1"/>
</dbReference>
<dbReference type="Proteomes" id="UP000559027">
    <property type="component" value="Unassembled WGS sequence"/>
</dbReference>
<comment type="caution">
    <text evidence="2">The sequence shown here is derived from an EMBL/GenBank/DDBJ whole genome shotgun (WGS) entry which is preliminary data.</text>
</comment>